<evidence type="ECO:0000256" key="6">
    <source>
        <dbReference type="ARBA" id="ARBA00022906"/>
    </source>
</evidence>
<reference evidence="11 12" key="1">
    <citation type="journal article" date="2014" name="Environ. Microbiol.">
        <title>Genomic signatures of obligate host dependence in the luminous bacterial symbiont of a vertebrate.</title>
        <authorList>
            <person name="Hendry T.A."/>
            <person name="de Wet J.R."/>
            <person name="Dunlap P.V."/>
        </authorList>
    </citation>
    <scope>NUCLEOTIDE SEQUENCE [LARGE SCALE GENOMIC DNA]</scope>
    <source>
        <strain evidence="11 12">Akat1</strain>
    </source>
</reference>
<dbReference type="SMART" id="SM00382">
    <property type="entry name" value="AAA"/>
    <property type="match status" value="1"/>
</dbReference>
<dbReference type="PANTHER" id="PTHR42734">
    <property type="entry name" value="METAL TRANSPORT SYSTEM ATP-BINDING PROTEIN TM_0124-RELATED"/>
    <property type="match status" value="1"/>
</dbReference>
<evidence type="ECO:0000313" key="11">
    <source>
        <dbReference type="EMBL" id="EPE37434.1"/>
    </source>
</evidence>
<evidence type="ECO:0000256" key="7">
    <source>
        <dbReference type="ARBA" id="ARBA00022967"/>
    </source>
</evidence>
<dbReference type="GO" id="GO:0010043">
    <property type="term" value="P:response to zinc ion"/>
    <property type="evidence" value="ECO:0007669"/>
    <property type="project" value="TreeGrafter"/>
</dbReference>
<dbReference type="InterPro" id="IPR027417">
    <property type="entry name" value="P-loop_NTPase"/>
</dbReference>
<dbReference type="GO" id="GO:0006829">
    <property type="term" value="P:zinc ion transport"/>
    <property type="evidence" value="ECO:0007669"/>
    <property type="project" value="UniProtKB-KW"/>
</dbReference>
<proteinExistence type="predicted"/>
<dbReference type="EMBL" id="AMSD01000002">
    <property type="protein sequence ID" value="EPE37434.1"/>
    <property type="molecule type" value="Genomic_DNA"/>
</dbReference>
<dbReference type="PROSITE" id="PS50893">
    <property type="entry name" value="ABC_TRANSPORTER_2"/>
    <property type="match status" value="1"/>
</dbReference>
<keyword evidence="9" id="KW-0472">Membrane</keyword>
<dbReference type="STRING" id="28176.CF66_7106"/>
<evidence type="ECO:0000256" key="8">
    <source>
        <dbReference type="ARBA" id="ARBA00023065"/>
    </source>
</evidence>
<dbReference type="AlphaFoldDB" id="S3DJV8"/>
<protein>
    <submittedName>
        <fullName evidence="11">Zinc import ATP-binding protein ZnuC</fullName>
    </submittedName>
</protein>
<dbReference type="GO" id="GO:0005524">
    <property type="term" value="F:ATP binding"/>
    <property type="evidence" value="ECO:0007669"/>
    <property type="project" value="UniProtKB-KW"/>
</dbReference>
<keyword evidence="8" id="KW-0406">Ion transport</keyword>
<sequence>MSILVKLTGIQVRLGGNDILDDITLTIKKGEITTLIGPNGAGKSTLLKVLLGLQPLYSGTIKKYRKFHIGYVPQKINLNYLLPLSVKRFLKLSGKVNNLELRKTLKLVGIENLSENSMHQLSGGENQRILIARALLKRPDLLVLDEPAQGVDVQGQRELYKLIDKIRQLFSCAVFMASHDLHLVMEKTDNVICLQRRICCAGSPESIKKHPKYAALFGQYQLGLSLYKHHHNHSD</sequence>
<dbReference type="RefSeq" id="WP_016504066.1">
    <property type="nucleotide sequence ID" value="NZ_AMSD01000002.1"/>
</dbReference>
<keyword evidence="5 11" id="KW-0067">ATP-binding</keyword>
<evidence type="ECO:0000313" key="12">
    <source>
        <dbReference type="Proteomes" id="UP000053688"/>
    </source>
</evidence>
<evidence type="ECO:0000256" key="5">
    <source>
        <dbReference type="ARBA" id="ARBA00022840"/>
    </source>
</evidence>
<dbReference type="PANTHER" id="PTHR42734:SF9">
    <property type="entry name" value="ZINC IMPORT ATP-BINDING PROTEIN ZNUC"/>
    <property type="match status" value="1"/>
</dbReference>
<keyword evidence="3" id="KW-0547">Nucleotide-binding</keyword>
<keyword evidence="12" id="KW-1185">Reference proteome</keyword>
<keyword evidence="2" id="KW-1003">Cell membrane</keyword>
<dbReference type="PATRIC" id="fig|1236703.3.peg.758"/>
<gene>
    <name evidence="11" type="ORF">O1U_0737</name>
</gene>
<evidence type="ECO:0000256" key="3">
    <source>
        <dbReference type="ARBA" id="ARBA00022741"/>
    </source>
</evidence>
<name>S3DJV8_9GAMM</name>
<keyword evidence="4" id="KW-0862">Zinc</keyword>
<evidence type="ECO:0000256" key="9">
    <source>
        <dbReference type="ARBA" id="ARBA00023136"/>
    </source>
</evidence>
<dbReference type="GO" id="GO:0016887">
    <property type="term" value="F:ATP hydrolysis activity"/>
    <property type="evidence" value="ECO:0007669"/>
    <property type="project" value="InterPro"/>
</dbReference>
<comment type="caution">
    <text evidence="11">The sequence shown here is derived from an EMBL/GenBank/DDBJ whole genome shotgun (WGS) entry which is preliminary data.</text>
</comment>
<dbReference type="InterPro" id="IPR003439">
    <property type="entry name" value="ABC_transporter-like_ATP-bd"/>
</dbReference>
<feature type="domain" description="ABC transporter" evidence="10">
    <location>
        <begin position="5"/>
        <end position="220"/>
    </location>
</feature>
<keyword evidence="7" id="KW-1278">Translocase</keyword>
<evidence type="ECO:0000259" key="10">
    <source>
        <dbReference type="PROSITE" id="PS50893"/>
    </source>
</evidence>
<evidence type="ECO:0000256" key="1">
    <source>
        <dbReference type="ARBA" id="ARBA00022448"/>
    </source>
</evidence>
<dbReference type="Gene3D" id="3.40.50.300">
    <property type="entry name" value="P-loop containing nucleotide triphosphate hydrolases"/>
    <property type="match status" value="1"/>
</dbReference>
<dbReference type="InterPro" id="IPR050153">
    <property type="entry name" value="Metal_Ion_Import_ABC"/>
</dbReference>
<evidence type="ECO:0000256" key="4">
    <source>
        <dbReference type="ARBA" id="ARBA00022833"/>
    </source>
</evidence>
<keyword evidence="1" id="KW-0813">Transport</keyword>
<dbReference type="Pfam" id="PF00005">
    <property type="entry name" value="ABC_tran"/>
    <property type="match status" value="1"/>
</dbReference>
<dbReference type="FunFam" id="3.40.50.300:FF:000392">
    <property type="entry name" value="Zinc import ATP-binding protein ZnuC"/>
    <property type="match status" value="1"/>
</dbReference>
<dbReference type="InterPro" id="IPR003593">
    <property type="entry name" value="AAA+_ATPase"/>
</dbReference>
<dbReference type="SUPFAM" id="SSF52540">
    <property type="entry name" value="P-loop containing nucleoside triphosphate hydrolases"/>
    <property type="match status" value="1"/>
</dbReference>
<accession>S3DJV8</accession>
<keyword evidence="6" id="KW-0864">Zinc transport</keyword>
<dbReference type="Proteomes" id="UP000053688">
    <property type="component" value="Unassembled WGS sequence"/>
</dbReference>
<dbReference type="eggNOG" id="COG1121">
    <property type="taxonomic scope" value="Bacteria"/>
</dbReference>
<evidence type="ECO:0000256" key="2">
    <source>
        <dbReference type="ARBA" id="ARBA00022475"/>
    </source>
</evidence>
<organism evidence="11 12">
    <name type="scientific">Candidatus Photodesmus katoptron Akat1</name>
    <dbReference type="NCBI Taxonomy" id="1236703"/>
    <lineage>
        <taxon>Bacteria</taxon>
        <taxon>Pseudomonadati</taxon>
        <taxon>Pseudomonadota</taxon>
        <taxon>Gammaproteobacteria</taxon>
        <taxon>Vibrionales</taxon>
        <taxon>Vibrionaceae</taxon>
        <taxon>Candidatus Photodesmus</taxon>
    </lineage>
</organism>